<dbReference type="Proteomes" id="UP000018175">
    <property type="component" value="Unassembled WGS sequence"/>
</dbReference>
<evidence type="ECO:0000313" key="2">
    <source>
        <dbReference type="Proteomes" id="UP000018175"/>
    </source>
</evidence>
<name>R6AKQ7_9FIRM</name>
<sequence>MKGKIIRIICMQIILAMLVLSIGCGGKSFVGNEVTSESRETISTELKSTNSSAENNTISVGEVKAVRYSGYKDYYYTGVDGKAYLFDMTGKIIKEYAYEELCPTDFFDGIAMKEMVDTAHSKGYYVITDYDGNVITSKYISSSDRFFKIYNINDEPLIAAFVFNDTALTSEGQVVFKTKDGKDKYVFSTEDDNMKSNGIDVSYLKNTDTSLSYVGDGMAYLHNWYKNSYFINLETKEIFKDTFNAHGDYINGYLSFNGNGGCGIVDTHGNELLDTNIVPELQCTFSQGLYYNCYDKKFYNINGECVIDLSQYDVVNPYRYMDTYENKMKTYVFDESGICKITVNNPSGKNYYGLINTKGEWVIELQEQQLSYFGKIGNNLILLQANGGYEVYDINNKKYVGKTMDLTTNNITHNFYKGKLMYAYNGEIYIYDYNTEKNSKVVLYK</sequence>
<gene>
    <name evidence="1" type="ORF">BN765_00715</name>
</gene>
<dbReference type="AlphaFoldDB" id="R6AKQ7"/>
<evidence type="ECO:0000313" key="1">
    <source>
        <dbReference type="EMBL" id="CDA41747.1"/>
    </source>
</evidence>
<accession>R6AKQ7</accession>
<proteinExistence type="predicted"/>
<reference evidence="1" key="1">
    <citation type="submission" date="2012-11" db="EMBL/GenBank/DDBJ databases">
        <title>Dependencies among metagenomic species, viruses, plasmids and units of genetic variation.</title>
        <authorList>
            <person name="Nielsen H.B."/>
            <person name="Almeida M."/>
            <person name="Juncker A.S."/>
            <person name="Rasmussen S."/>
            <person name="Li J."/>
            <person name="Sunagawa S."/>
            <person name="Plichta D."/>
            <person name="Gautier L."/>
            <person name="Le Chatelier E."/>
            <person name="Peletier E."/>
            <person name="Bonde I."/>
            <person name="Nielsen T."/>
            <person name="Manichanh C."/>
            <person name="Arumugam M."/>
            <person name="Batto J."/>
            <person name="Santos M.B.Q.D."/>
            <person name="Blom N."/>
            <person name="Borruel N."/>
            <person name="Burgdorf K.S."/>
            <person name="Boumezbeur F."/>
            <person name="Casellas F."/>
            <person name="Dore J."/>
            <person name="Guarner F."/>
            <person name="Hansen T."/>
            <person name="Hildebrand F."/>
            <person name="Kaas R.S."/>
            <person name="Kennedy S."/>
            <person name="Kristiansen K."/>
            <person name="Kultima J.R."/>
            <person name="Leonard P."/>
            <person name="Levenez F."/>
            <person name="Lund O."/>
            <person name="Moumen B."/>
            <person name="Le Paslier D."/>
            <person name="Pons N."/>
            <person name="Pedersen O."/>
            <person name="Prifti E."/>
            <person name="Qin J."/>
            <person name="Raes J."/>
            <person name="Tap J."/>
            <person name="Tims S."/>
            <person name="Ussery D.W."/>
            <person name="Yamada T."/>
            <person name="MetaHit consortium"/>
            <person name="Renault P."/>
            <person name="Sicheritz-Ponten T."/>
            <person name="Bork P."/>
            <person name="Wang J."/>
            <person name="Brunak S."/>
            <person name="Ehrlich S.D."/>
        </authorList>
    </citation>
    <scope>NUCLEOTIDE SEQUENCE [LARGE SCALE GENOMIC DNA]</scope>
</reference>
<protein>
    <recommendedName>
        <fullName evidence="3">WG repeat-containing protein</fullName>
    </recommendedName>
</protein>
<evidence type="ECO:0008006" key="3">
    <source>
        <dbReference type="Google" id="ProtNLM"/>
    </source>
</evidence>
<dbReference type="PROSITE" id="PS51257">
    <property type="entry name" value="PROKAR_LIPOPROTEIN"/>
    <property type="match status" value="1"/>
</dbReference>
<comment type="caution">
    <text evidence="1">The sequence shown here is derived from an EMBL/GenBank/DDBJ whole genome shotgun (WGS) entry which is preliminary data.</text>
</comment>
<organism evidence="1 2">
    <name type="scientific">Lachnospira eligens CAG:72</name>
    <dbReference type="NCBI Taxonomy" id="1263077"/>
    <lineage>
        <taxon>Bacteria</taxon>
        <taxon>Bacillati</taxon>
        <taxon>Bacillota</taxon>
        <taxon>Clostridia</taxon>
        <taxon>Lachnospirales</taxon>
        <taxon>Lachnospiraceae</taxon>
        <taxon>Lachnospira</taxon>
    </lineage>
</organism>
<dbReference type="EMBL" id="CBBU010000159">
    <property type="protein sequence ID" value="CDA41747.1"/>
    <property type="molecule type" value="Genomic_DNA"/>
</dbReference>